<dbReference type="GO" id="GO:0004852">
    <property type="term" value="F:uroporphyrinogen-III synthase activity"/>
    <property type="evidence" value="ECO:0007669"/>
    <property type="project" value="InterPro"/>
</dbReference>
<reference evidence="2 3" key="1">
    <citation type="submission" date="2019-06" db="EMBL/GenBank/DDBJ databases">
        <title>Genome of new Rhodobacteraceae sp. SM1903.</title>
        <authorList>
            <person name="Ren X."/>
        </authorList>
    </citation>
    <scope>NUCLEOTIDE SEQUENCE [LARGE SCALE GENOMIC DNA]</scope>
    <source>
        <strain evidence="2 3">SM1903</strain>
    </source>
</reference>
<organism evidence="2 3">
    <name type="scientific">Pelagovum pacificum</name>
    <dbReference type="NCBI Taxonomy" id="2588711"/>
    <lineage>
        <taxon>Bacteria</taxon>
        <taxon>Pseudomonadati</taxon>
        <taxon>Pseudomonadota</taxon>
        <taxon>Alphaproteobacteria</taxon>
        <taxon>Rhodobacterales</taxon>
        <taxon>Paracoccaceae</taxon>
        <taxon>Pelagovum</taxon>
    </lineage>
</organism>
<dbReference type="EMBL" id="VFFF01000001">
    <property type="protein sequence ID" value="TNY34109.1"/>
    <property type="molecule type" value="Genomic_DNA"/>
</dbReference>
<feature type="domain" description="Tetrapyrrole biosynthesis uroporphyrinogen III synthase" evidence="1">
    <location>
        <begin position="26"/>
        <end position="222"/>
    </location>
</feature>
<name>A0A5C5GK00_9RHOB</name>
<dbReference type="SUPFAM" id="SSF69618">
    <property type="entry name" value="HemD-like"/>
    <property type="match status" value="1"/>
</dbReference>
<keyword evidence="3" id="KW-1185">Reference proteome</keyword>
<dbReference type="GO" id="GO:0033014">
    <property type="term" value="P:tetrapyrrole biosynthetic process"/>
    <property type="evidence" value="ECO:0007669"/>
    <property type="project" value="InterPro"/>
</dbReference>
<dbReference type="OrthoDB" id="7204250at2"/>
<accession>A0A5C5GK00</accession>
<evidence type="ECO:0000313" key="2">
    <source>
        <dbReference type="EMBL" id="TNY34109.1"/>
    </source>
</evidence>
<dbReference type="InterPro" id="IPR036108">
    <property type="entry name" value="4pyrrol_syn_uPrphyn_synt_sf"/>
</dbReference>
<dbReference type="Proteomes" id="UP000314011">
    <property type="component" value="Unassembled WGS sequence"/>
</dbReference>
<protein>
    <submittedName>
        <fullName evidence="2">Uroporphyrinogen-III synthase</fullName>
    </submittedName>
</protein>
<proteinExistence type="predicted"/>
<gene>
    <name evidence="2" type="ORF">FHY64_12855</name>
</gene>
<dbReference type="AlphaFoldDB" id="A0A5C5GK00"/>
<sequence>MRPVLLVTRPAPDGARFAEAVARETGQPFDVLQSPLIGIRPRDVSVAERPDALVLTSANGAAQIGRLQLSGLPAFCVGDRTAACAEKEGATAVSAGGDAEALIATILAQKPLGRLLHLRGAHSRGDVAGRLSANGQPCEALVVYDQQPESLTSDARRALAAEAPAVVPLFSPRTAALMADQGPFRGQLHVVAMSEAVAKEAARLSPASLVIASSPEGAAMIALTSRRLEYLLSG</sequence>
<dbReference type="InterPro" id="IPR003754">
    <property type="entry name" value="4pyrrol_synth_uPrphyn_synth"/>
</dbReference>
<dbReference type="Pfam" id="PF02602">
    <property type="entry name" value="HEM4"/>
    <property type="match status" value="1"/>
</dbReference>
<dbReference type="CDD" id="cd06578">
    <property type="entry name" value="HemD"/>
    <property type="match status" value="1"/>
</dbReference>
<dbReference type="RefSeq" id="WP_140195156.1">
    <property type="nucleotide sequence ID" value="NZ_CP065915.1"/>
</dbReference>
<comment type="caution">
    <text evidence="2">The sequence shown here is derived from an EMBL/GenBank/DDBJ whole genome shotgun (WGS) entry which is preliminary data.</text>
</comment>
<evidence type="ECO:0000313" key="3">
    <source>
        <dbReference type="Proteomes" id="UP000314011"/>
    </source>
</evidence>
<dbReference type="Gene3D" id="3.40.50.10090">
    <property type="match status" value="2"/>
</dbReference>
<evidence type="ECO:0000259" key="1">
    <source>
        <dbReference type="Pfam" id="PF02602"/>
    </source>
</evidence>